<protein>
    <submittedName>
        <fullName evidence="2">Uncharacterized protein</fullName>
    </submittedName>
</protein>
<gene>
    <name evidence="2" type="ORF">ACFYKX_19285</name>
</gene>
<proteinExistence type="predicted"/>
<evidence type="ECO:0000313" key="2">
    <source>
        <dbReference type="EMBL" id="MFE8702750.1"/>
    </source>
</evidence>
<organism evidence="2 3">
    <name type="scientific">Cytobacillus spartinae</name>
    <dbReference type="NCBI Taxonomy" id="3299023"/>
    <lineage>
        <taxon>Bacteria</taxon>
        <taxon>Bacillati</taxon>
        <taxon>Bacillota</taxon>
        <taxon>Bacilli</taxon>
        <taxon>Bacillales</taxon>
        <taxon>Bacillaceae</taxon>
        <taxon>Cytobacillus</taxon>
    </lineage>
</organism>
<reference evidence="2 3" key="1">
    <citation type="submission" date="2024-08" db="EMBL/GenBank/DDBJ databases">
        <title>Two novel Cytobacillus novel species.</title>
        <authorList>
            <person name="Liu G."/>
        </authorList>
    </citation>
    <scope>NUCLEOTIDE SEQUENCE [LARGE SCALE GENOMIC DNA]</scope>
    <source>
        <strain evidence="2 3">FJAT-54145</strain>
    </source>
</reference>
<dbReference type="EMBL" id="JBIACK010000011">
    <property type="protein sequence ID" value="MFE8702750.1"/>
    <property type="molecule type" value="Genomic_DNA"/>
</dbReference>
<comment type="caution">
    <text evidence="2">The sequence shown here is derived from an EMBL/GenBank/DDBJ whole genome shotgun (WGS) entry which is preliminary data.</text>
</comment>
<dbReference type="RefSeq" id="WP_389362710.1">
    <property type="nucleotide sequence ID" value="NZ_JBIACK010000011.1"/>
</dbReference>
<sequence>MLLAFIAIILLFIIIVGIFMFTDREKALETVSLSQFMGSNPKDDVEIIKTDLLTDELEENVEEDDDINDYGDGIIGKINEFFDTDEPNDDFDGGDDGGDDM</sequence>
<feature type="transmembrane region" description="Helical" evidence="1">
    <location>
        <begin position="6"/>
        <end position="22"/>
    </location>
</feature>
<evidence type="ECO:0000256" key="1">
    <source>
        <dbReference type="SAM" id="Phobius"/>
    </source>
</evidence>
<evidence type="ECO:0000313" key="3">
    <source>
        <dbReference type="Proteomes" id="UP001601059"/>
    </source>
</evidence>
<keyword evidence="1" id="KW-1133">Transmembrane helix</keyword>
<keyword evidence="1" id="KW-0472">Membrane</keyword>
<dbReference type="Proteomes" id="UP001601059">
    <property type="component" value="Unassembled WGS sequence"/>
</dbReference>
<keyword evidence="1" id="KW-0812">Transmembrane</keyword>
<name>A0ABW6KIS3_9BACI</name>
<accession>A0ABW6KIS3</accession>
<keyword evidence="3" id="KW-1185">Reference proteome</keyword>